<feature type="transmembrane region" description="Helical" evidence="1">
    <location>
        <begin position="22"/>
        <end position="43"/>
    </location>
</feature>
<evidence type="ECO:0000313" key="2">
    <source>
        <dbReference type="EMBL" id="QGT50256.1"/>
    </source>
</evidence>
<keyword evidence="1" id="KW-0812">Transmembrane</keyword>
<evidence type="ECO:0000256" key="1">
    <source>
        <dbReference type="SAM" id="Phobius"/>
    </source>
</evidence>
<keyword evidence="1" id="KW-0472">Membrane</keyword>
<dbReference type="AlphaFoldDB" id="A0A650EL03"/>
<proteinExistence type="predicted"/>
<accession>A0A650EL03</accession>
<sequence length="47" mass="5429">MGFEIMGEKVFDFTQPFGYFEAFSGIVVVLFISLIGFAVLRYFRPKN</sequence>
<dbReference type="EMBL" id="MN577568">
    <property type="protein sequence ID" value="QGT50256.1"/>
    <property type="molecule type" value="Genomic_DNA"/>
</dbReference>
<organism evidence="2">
    <name type="scientific">uncultured Helicobacter sp</name>
    <dbReference type="NCBI Taxonomy" id="175537"/>
    <lineage>
        <taxon>Bacteria</taxon>
        <taxon>Pseudomonadati</taxon>
        <taxon>Campylobacterota</taxon>
        <taxon>Epsilonproteobacteria</taxon>
        <taxon>Campylobacterales</taxon>
        <taxon>Helicobacteraceae</taxon>
        <taxon>Helicobacter</taxon>
        <taxon>environmental samples</taxon>
    </lineage>
</organism>
<protein>
    <submittedName>
        <fullName evidence="2">Uncharacterized protein</fullName>
    </submittedName>
</protein>
<keyword evidence="1" id="KW-1133">Transmembrane helix</keyword>
<name>A0A650EL03_9HELI</name>
<gene>
    <name evidence="2" type="ORF">Helico6505_0880</name>
</gene>
<reference evidence="2" key="1">
    <citation type="journal article" date="2020" name="J. ISSAAS">
        <title>Lactobacilli and other gastrointestinal microbiota of Peromyscus leucopus, reservoir host for agents of Lyme disease and other zoonoses in North America.</title>
        <authorList>
            <person name="Milovic A."/>
            <person name="Bassam K."/>
            <person name="Shao H."/>
            <person name="Chatzistamou I."/>
            <person name="Tufts D.M."/>
            <person name="Diuk-Wasser M."/>
            <person name="Barbour A.G."/>
        </authorList>
    </citation>
    <scope>NUCLEOTIDE SEQUENCE</scope>
    <source>
        <strain evidence="2">LL4</strain>
    </source>
</reference>